<dbReference type="RefSeq" id="WP_008509839.1">
    <property type="nucleotide sequence ID" value="NZ_CM001403.1"/>
</dbReference>
<dbReference type="InterPro" id="IPR001647">
    <property type="entry name" value="HTH_TetR"/>
</dbReference>
<dbReference type="EMBL" id="CM001403">
    <property type="protein sequence ID" value="EHQ28883.1"/>
    <property type="molecule type" value="Genomic_DNA"/>
</dbReference>
<dbReference type="Gene3D" id="1.10.357.10">
    <property type="entry name" value="Tetracycline Repressor, domain 2"/>
    <property type="match status" value="1"/>
</dbReference>
<dbReference type="SUPFAM" id="SSF46689">
    <property type="entry name" value="Homeodomain-like"/>
    <property type="match status" value="1"/>
</dbReference>
<dbReference type="PROSITE" id="PS50977">
    <property type="entry name" value="HTH_TETR_2"/>
    <property type="match status" value="1"/>
</dbReference>
<accession>H1Y365</accession>
<proteinExistence type="predicted"/>
<dbReference type="AlphaFoldDB" id="H1Y365"/>
<gene>
    <name evidence="4" type="ORF">Mucpa_4798</name>
</gene>
<keyword evidence="1 2" id="KW-0238">DNA-binding</keyword>
<feature type="DNA-binding region" description="H-T-H motif" evidence="2">
    <location>
        <begin position="34"/>
        <end position="53"/>
    </location>
</feature>
<evidence type="ECO:0000256" key="2">
    <source>
        <dbReference type="PROSITE-ProRule" id="PRU00335"/>
    </source>
</evidence>
<evidence type="ECO:0000259" key="3">
    <source>
        <dbReference type="PROSITE" id="PS50977"/>
    </source>
</evidence>
<reference evidence="4" key="1">
    <citation type="submission" date="2011-09" db="EMBL/GenBank/DDBJ databases">
        <title>The permanent draft genome of Mucilaginibacter paludis DSM 18603.</title>
        <authorList>
            <consortium name="US DOE Joint Genome Institute (JGI-PGF)"/>
            <person name="Lucas S."/>
            <person name="Han J."/>
            <person name="Lapidus A."/>
            <person name="Bruce D."/>
            <person name="Goodwin L."/>
            <person name="Pitluck S."/>
            <person name="Peters L."/>
            <person name="Kyrpides N."/>
            <person name="Mavromatis K."/>
            <person name="Ivanova N."/>
            <person name="Mikhailova N."/>
            <person name="Held B."/>
            <person name="Detter J.C."/>
            <person name="Tapia R."/>
            <person name="Han C."/>
            <person name="Land M."/>
            <person name="Hauser L."/>
            <person name="Markowitz V."/>
            <person name="Cheng J.-F."/>
            <person name="Hugenholtz P."/>
            <person name="Woyke T."/>
            <person name="Wu D."/>
            <person name="Tindall B."/>
            <person name="Brambilla E."/>
            <person name="Klenk H.-P."/>
            <person name="Eisen J.A."/>
        </authorList>
    </citation>
    <scope>NUCLEOTIDE SEQUENCE [LARGE SCALE GENOMIC DNA]</scope>
    <source>
        <strain evidence="4">DSM 18603</strain>
    </source>
</reference>
<feature type="domain" description="HTH tetR-type" evidence="3">
    <location>
        <begin position="11"/>
        <end position="71"/>
    </location>
</feature>
<dbReference type="STRING" id="714943.Mucpa_4798"/>
<dbReference type="GO" id="GO:0003677">
    <property type="term" value="F:DNA binding"/>
    <property type="evidence" value="ECO:0007669"/>
    <property type="project" value="UniProtKB-UniRule"/>
</dbReference>
<name>H1Y365_9SPHI</name>
<keyword evidence="5" id="KW-1185">Reference proteome</keyword>
<dbReference type="HOGENOM" id="CLU_1347650_0_0_10"/>
<evidence type="ECO:0000313" key="5">
    <source>
        <dbReference type="Proteomes" id="UP000002774"/>
    </source>
</evidence>
<evidence type="ECO:0000256" key="1">
    <source>
        <dbReference type="ARBA" id="ARBA00023125"/>
    </source>
</evidence>
<organism evidence="4 5">
    <name type="scientific">Mucilaginibacter paludis DSM 18603</name>
    <dbReference type="NCBI Taxonomy" id="714943"/>
    <lineage>
        <taxon>Bacteria</taxon>
        <taxon>Pseudomonadati</taxon>
        <taxon>Bacteroidota</taxon>
        <taxon>Sphingobacteriia</taxon>
        <taxon>Sphingobacteriales</taxon>
        <taxon>Sphingobacteriaceae</taxon>
        <taxon>Mucilaginibacter</taxon>
    </lineage>
</organism>
<sequence>MATQIPQPMLNTAKQQIVDHTIALICKNGIDQISIRQIAMAAKVSPANIIHTFCCLDSLVTQCTKHCFDALEVFIACSKHRLHKQAGNIETFWKILVEFNCDHASKASIICMYLKDPALFPAIEIKHSLIQSLANEFDRIEHDLRTCNNQIRFIAFIHLFRMACRMAKQLNLSYGLCDHDRALNYYHNAVEWELNRLLKLPIS</sequence>
<dbReference type="OrthoDB" id="9789566at2"/>
<dbReference type="InterPro" id="IPR009057">
    <property type="entry name" value="Homeodomain-like_sf"/>
</dbReference>
<dbReference type="Proteomes" id="UP000002774">
    <property type="component" value="Chromosome"/>
</dbReference>
<protein>
    <recommendedName>
        <fullName evidence="3">HTH tetR-type domain-containing protein</fullName>
    </recommendedName>
</protein>
<evidence type="ECO:0000313" key="4">
    <source>
        <dbReference type="EMBL" id="EHQ28883.1"/>
    </source>
</evidence>